<protein>
    <submittedName>
        <fullName evidence="1">Uncharacterized protein</fullName>
    </submittedName>
</protein>
<dbReference type="EMBL" id="ML769517">
    <property type="protein sequence ID" value="KAE9396196.1"/>
    <property type="molecule type" value="Genomic_DNA"/>
</dbReference>
<organism evidence="1 2">
    <name type="scientific">Gymnopus androsaceus JB14</name>
    <dbReference type="NCBI Taxonomy" id="1447944"/>
    <lineage>
        <taxon>Eukaryota</taxon>
        <taxon>Fungi</taxon>
        <taxon>Dikarya</taxon>
        <taxon>Basidiomycota</taxon>
        <taxon>Agaricomycotina</taxon>
        <taxon>Agaricomycetes</taxon>
        <taxon>Agaricomycetidae</taxon>
        <taxon>Agaricales</taxon>
        <taxon>Marasmiineae</taxon>
        <taxon>Omphalotaceae</taxon>
        <taxon>Gymnopus</taxon>
    </lineage>
</organism>
<sequence>MLWCWHLHRLNFKFSRCTCKLPIIQVTKVEREQSIACHAFNIVLSASDPYP</sequence>
<evidence type="ECO:0000313" key="1">
    <source>
        <dbReference type="EMBL" id="KAE9396196.1"/>
    </source>
</evidence>
<accession>A0A6A4HEE4</accession>
<dbReference type="AlphaFoldDB" id="A0A6A4HEE4"/>
<keyword evidence="2" id="KW-1185">Reference proteome</keyword>
<name>A0A6A4HEE4_9AGAR</name>
<gene>
    <name evidence="1" type="ORF">BT96DRAFT_922268</name>
</gene>
<reference evidence="1" key="1">
    <citation type="journal article" date="2019" name="Environ. Microbiol.">
        <title>Fungal ecological strategies reflected in gene transcription - a case study of two litter decomposers.</title>
        <authorList>
            <person name="Barbi F."/>
            <person name="Kohler A."/>
            <person name="Barry K."/>
            <person name="Baskaran P."/>
            <person name="Daum C."/>
            <person name="Fauchery L."/>
            <person name="Ihrmark K."/>
            <person name="Kuo A."/>
            <person name="LaButti K."/>
            <person name="Lipzen A."/>
            <person name="Morin E."/>
            <person name="Grigoriev I.V."/>
            <person name="Henrissat B."/>
            <person name="Lindahl B."/>
            <person name="Martin F."/>
        </authorList>
    </citation>
    <scope>NUCLEOTIDE SEQUENCE</scope>
    <source>
        <strain evidence="1">JB14</strain>
    </source>
</reference>
<dbReference type="Proteomes" id="UP000799118">
    <property type="component" value="Unassembled WGS sequence"/>
</dbReference>
<evidence type="ECO:0000313" key="2">
    <source>
        <dbReference type="Proteomes" id="UP000799118"/>
    </source>
</evidence>
<proteinExistence type="predicted"/>